<dbReference type="EMBL" id="FOVJ01000001">
    <property type="protein sequence ID" value="SFN45557.1"/>
    <property type="molecule type" value="Genomic_DNA"/>
</dbReference>
<accession>A0A1I4Z5V2</accession>
<protein>
    <submittedName>
        <fullName evidence="1">Uncharacterized protein</fullName>
    </submittedName>
</protein>
<dbReference type="OrthoDB" id="8566499at2"/>
<keyword evidence="2" id="KW-1185">Reference proteome</keyword>
<evidence type="ECO:0000313" key="1">
    <source>
        <dbReference type="EMBL" id="SFN45557.1"/>
    </source>
</evidence>
<dbReference type="RefSeq" id="WP_074795223.1">
    <property type="nucleotide sequence ID" value="NZ_FOVJ01000001.1"/>
</dbReference>
<gene>
    <name evidence="1" type="ORF">SAMN05216386_1042</name>
</gene>
<name>A0A1I4Z5V2_9PROT</name>
<reference evidence="2" key="1">
    <citation type="submission" date="2016-10" db="EMBL/GenBank/DDBJ databases">
        <authorList>
            <person name="Varghese N."/>
        </authorList>
    </citation>
    <scope>NUCLEOTIDE SEQUENCE [LARGE SCALE GENOMIC DNA]</scope>
    <source>
        <strain evidence="2">Nsp8</strain>
    </source>
</reference>
<proteinExistence type="predicted"/>
<dbReference type="Proteomes" id="UP000183107">
    <property type="component" value="Unassembled WGS sequence"/>
</dbReference>
<dbReference type="AlphaFoldDB" id="A0A1I4Z5V2"/>
<sequence>MKKRHDQDVFGTAFTLFDYRSAAFRQKRFKHFQSSGYNHLANVEKIRERKKDEAVILFKESA</sequence>
<organism evidence="1 2">
    <name type="scientific">Nitrosospira briensis</name>
    <dbReference type="NCBI Taxonomy" id="35799"/>
    <lineage>
        <taxon>Bacteria</taxon>
        <taxon>Pseudomonadati</taxon>
        <taxon>Pseudomonadota</taxon>
        <taxon>Betaproteobacteria</taxon>
        <taxon>Nitrosomonadales</taxon>
        <taxon>Nitrosomonadaceae</taxon>
        <taxon>Nitrosospira</taxon>
    </lineage>
</organism>
<evidence type="ECO:0000313" key="2">
    <source>
        <dbReference type="Proteomes" id="UP000183107"/>
    </source>
</evidence>